<dbReference type="Proteomes" id="UP001194746">
    <property type="component" value="Unassembled WGS sequence"/>
</dbReference>
<evidence type="ECO:0000313" key="1">
    <source>
        <dbReference type="EMBL" id="KAF9883664.1"/>
    </source>
</evidence>
<evidence type="ECO:0000313" key="2">
    <source>
        <dbReference type="Proteomes" id="UP001194746"/>
    </source>
</evidence>
<sequence length="128" mass="14245">MPECTPTRGGTTEIKAEVPATTAPKSTSVSRNSIGSVQNLAQQYHISSVEKAFTGPEFWSDMNLSNIDDHAKHCGRCREWSSIFCRSLFPSPVFFLFNDELTQAQLVGSTWETCVHNLRSNPIMFEGT</sequence>
<reference evidence="1" key="1">
    <citation type="journal article" date="2019" name="Beilstein J. Org. Chem.">
        <title>Nanangenines: drimane sesquiterpenoids as the dominant metabolite cohort of a novel Australian fungus, Aspergillus nanangensis.</title>
        <authorList>
            <person name="Lacey H.J."/>
            <person name="Gilchrist C.L.M."/>
            <person name="Crombie A."/>
            <person name="Kalaitzis J.A."/>
            <person name="Vuong D."/>
            <person name="Rutledge P.J."/>
            <person name="Turner P."/>
            <person name="Pitt J.I."/>
            <person name="Lacey E."/>
            <person name="Chooi Y.H."/>
            <person name="Piggott A.M."/>
        </authorList>
    </citation>
    <scope>NUCLEOTIDE SEQUENCE</scope>
    <source>
        <strain evidence="1">MST-FP2251</strain>
    </source>
</reference>
<reference evidence="1" key="2">
    <citation type="submission" date="2020-02" db="EMBL/GenBank/DDBJ databases">
        <authorList>
            <person name="Gilchrist C.L.M."/>
            <person name="Chooi Y.-H."/>
        </authorList>
    </citation>
    <scope>NUCLEOTIDE SEQUENCE</scope>
    <source>
        <strain evidence="1">MST-FP2251</strain>
    </source>
</reference>
<protein>
    <submittedName>
        <fullName evidence="1">Uncharacterized protein</fullName>
    </submittedName>
</protein>
<proteinExistence type="predicted"/>
<name>A0AAD4GN10_ASPNN</name>
<comment type="caution">
    <text evidence="1">The sequence shown here is derived from an EMBL/GenBank/DDBJ whole genome shotgun (WGS) entry which is preliminary data.</text>
</comment>
<keyword evidence="2" id="KW-1185">Reference proteome</keyword>
<dbReference type="EMBL" id="VCAU01000154">
    <property type="protein sequence ID" value="KAF9883664.1"/>
    <property type="molecule type" value="Genomic_DNA"/>
</dbReference>
<organism evidence="1 2">
    <name type="scientific">Aspergillus nanangensis</name>
    <dbReference type="NCBI Taxonomy" id="2582783"/>
    <lineage>
        <taxon>Eukaryota</taxon>
        <taxon>Fungi</taxon>
        <taxon>Dikarya</taxon>
        <taxon>Ascomycota</taxon>
        <taxon>Pezizomycotina</taxon>
        <taxon>Eurotiomycetes</taxon>
        <taxon>Eurotiomycetidae</taxon>
        <taxon>Eurotiales</taxon>
        <taxon>Aspergillaceae</taxon>
        <taxon>Aspergillus</taxon>
        <taxon>Aspergillus subgen. Circumdati</taxon>
    </lineage>
</organism>
<dbReference type="AlphaFoldDB" id="A0AAD4GN10"/>
<gene>
    <name evidence="1" type="ORF">FE257_003098</name>
</gene>
<accession>A0AAD4GN10</accession>